<comment type="similarity">
    <text evidence="1">Belongs to the AHA1 family.</text>
</comment>
<organism evidence="3 4">
    <name type="scientific">Amycolatopsis minnesotensis</name>
    <dbReference type="NCBI Taxonomy" id="337894"/>
    <lineage>
        <taxon>Bacteria</taxon>
        <taxon>Bacillati</taxon>
        <taxon>Actinomycetota</taxon>
        <taxon>Actinomycetes</taxon>
        <taxon>Pseudonocardiales</taxon>
        <taxon>Pseudonocardiaceae</taxon>
        <taxon>Amycolatopsis</taxon>
    </lineage>
</organism>
<name>A0ABN2REL2_9PSEU</name>
<feature type="domain" description="Activator of Hsp90 ATPase homologue 1/2-like C-terminal" evidence="2">
    <location>
        <begin position="21"/>
        <end position="138"/>
    </location>
</feature>
<dbReference type="CDD" id="cd08901">
    <property type="entry name" value="SRPBCC_CalC_Aha1-like_8"/>
    <property type="match status" value="1"/>
</dbReference>
<reference evidence="3 4" key="1">
    <citation type="journal article" date="2019" name="Int. J. Syst. Evol. Microbiol.">
        <title>The Global Catalogue of Microorganisms (GCM) 10K type strain sequencing project: providing services to taxonomists for standard genome sequencing and annotation.</title>
        <authorList>
            <consortium name="The Broad Institute Genomics Platform"/>
            <consortium name="The Broad Institute Genome Sequencing Center for Infectious Disease"/>
            <person name="Wu L."/>
            <person name="Ma J."/>
        </authorList>
    </citation>
    <scope>NUCLEOTIDE SEQUENCE [LARGE SCALE GENOMIC DNA]</scope>
    <source>
        <strain evidence="3 4">JCM 14545</strain>
    </source>
</reference>
<comment type="caution">
    <text evidence="3">The sequence shown here is derived from an EMBL/GenBank/DDBJ whole genome shotgun (WGS) entry which is preliminary data.</text>
</comment>
<evidence type="ECO:0000256" key="1">
    <source>
        <dbReference type="ARBA" id="ARBA00006817"/>
    </source>
</evidence>
<dbReference type="InterPro" id="IPR013538">
    <property type="entry name" value="ASHA1/2-like_C"/>
</dbReference>
<dbReference type="InterPro" id="IPR023393">
    <property type="entry name" value="START-like_dom_sf"/>
</dbReference>
<dbReference type="EMBL" id="BAAANN010000018">
    <property type="protein sequence ID" value="GAA1967709.1"/>
    <property type="molecule type" value="Genomic_DNA"/>
</dbReference>
<dbReference type="Proteomes" id="UP001501116">
    <property type="component" value="Unassembled WGS sequence"/>
</dbReference>
<dbReference type="SUPFAM" id="SSF55961">
    <property type="entry name" value="Bet v1-like"/>
    <property type="match status" value="1"/>
</dbReference>
<accession>A0ABN2REL2</accession>
<keyword evidence="4" id="KW-1185">Reference proteome</keyword>
<proteinExistence type="inferred from homology"/>
<evidence type="ECO:0000259" key="2">
    <source>
        <dbReference type="Pfam" id="PF08327"/>
    </source>
</evidence>
<dbReference type="Gene3D" id="3.30.530.20">
    <property type="match status" value="1"/>
</dbReference>
<dbReference type="RefSeq" id="WP_344422209.1">
    <property type="nucleotide sequence ID" value="NZ_BAAANN010000018.1"/>
</dbReference>
<sequence length="156" mass="17649">MSTLELTEAPAVHTAMLIRRPPHEPFRAFVDPAITTRFWFTRSSGALVAGERVRWDWEMYGAHADVEVLEIEEDRRIVFRWNETMTVELRFTPKEGGSTFVEVTETGATGTGDELVRHVCESTGGFTIALCTLKALLEHDIELDAVHDRYPDNIVS</sequence>
<protein>
    <submittedName>
        <fullName evidence="3">SRPBCC family protein</fullName>
    </submittedName>
</protein>
<evidence type="ECO:0000313" key="4">
    <source>
        <dbReference type="Proteomes" id="UP001501116"/>
    </source>
</evidence>
<dbReference type="Pfam" id="PF08327">
    <property type="entry name" value="AHSA1"/>
    <property type="match status" value="1"/>
</dbReference>
<gene>
    <name evidence="3" type="ORF">GCM10009754_45590</name>
</gene>
<evidence type="ECO:0000313" key="3">
    <source>
        <dbReference type="EMBL" id="GAA1967709.1"/>
    </source>
</evidence>